<dbReference type="EMBL" id="JACRSZ010000024">
    <property type="protein sequence ID" value="MBC8574511.1"/>
    <property type="molecule type" value="Genomic_DNA"/>
</dbReference>
<evidence type="ECO:0008006" key="3">
    <source>
        <dbReference type="Google" id="ProtNLM"/>
    </source>
</evidence>
<reference evidence="1 2" key="1">
    <citation type="submission" date="2020-08" db="EMBL/GenBank/DDBJ databases">
        <title>Genome public.</title>
        <authorList>
            <person name="Liu C."/>
            <person name="Sun Q."/>
        </authorList>
    </citation>
    <scope>NUCLEOTIDE SEQUENCE [LARGE SCALE GENOMIC DNA]</scope>
    <source>
        <strain evidence="1 2">NSJ-46</strain>
    </source>
</reference>
<gene>
    <name evidence="1" type="ORF">H8716_15820</name>
</gene>
<protein>
    <recommendedName>
        <fullName evidence="3">SIR2-like domain-containing protein</fullName>
    </recommendedName>
</protein>
<name>A0ABR7NDL5_9FIRM</name>
<dbReference type="InterPro" id="IPR029035">
    <property type="entry name" value="DHS-like_NAD/FAD-binding_dom"/>
</dbReference>
<dbReference type="Proteomes" id="UP000657421">
    <property type="component" value="Unassembled WGS sequence"/>
</dbReference>
<organism evidence="1 2">
    <name type="scientific">Jingyaoa shaoxingensis</name>
    <dbReference type="NCBI Taxonomy" id="2763671"/>
    <lineage>
        <taxon>Bacteria</taxon>
        <taxon>Bacillati</taxon>
        <taxon>Bacillota</taxon>
        <taxon>Clostridia</taxon>
        <taxon>Lachnospirales</taxon>
        <taxon>Lachnospiraceae</taxon>
        <taxon>Jingyaoa</taxon>
    </lineage>
</organism>
<dbReference type="SUPFAM" id="SSF52467">
    <property type="entry name" value="DHS-like NAD/FAD-binding domain"/>
    <property type="match status" value="1"/>
</dbReference>
<dbReference type="RefSeq" id="WP_249309969.1">
    <property type="nucleotide sequence ID" value="NZ_JACRSZ010000024.1"/>
</dbReference>
<accession>A0ABR7NDL5</accession>
<comment type="caution">
    <text evidence="1">The sequence shown here is derived from an EMBL/GenBank/DDBJ whole genome shotgun (WGS) entry which is preliminary data.</text>
</comment>
<sequence>MKQIETMIQESDMVLIGVGDEFTEKKNSGDDILKAYQKLMELVKGKPWFLVTVNTDDLVYDAGVNSFFVVAPCGSERRGNVITNENYDESGYLPQWKYYMNWLASTIGKKLCVLELGVGMAYPSVIRMPFERTVQYNQKASMIRIHSKLAQVPDEIKDRSVCYDENPVLFLNKL</sequence>
<proteinExistence type="predicted"/>
<evidence type="ECO:0000313" key="1">
    <source>
        <dbReference type="EMBL" id="MBC8574511.1"/>
    </source>
</evidence>
<evidence type="ECO:0000313" key="2">
    <source>
        <dbReference type="Proteomes" id="UP000657421"/>
    </source>
</evidence>
<keyword evidence="2" id="KW-1185">Reference proteome</keyword>